<dbReference type="Proteomes" id="UP000298138">
    <property type="component" value="Unassembled WGS sequence"/>
</dbReference>
<proteinExistence type="predicted"/>
<sequence length="612" mass="66806">MCLLNVLPFLIPFLLSTTAHPFLPNPAAAEVFTGFHQFAIQSGPSVRSLQHTATIPTTTSSDIVTPNDSYGTDLEELNPDELDLWDTEARHLERYRILSSPDGTVGDRNKLKSLANRLPCGCVDLVIVEEDAVCPRVCEHGYAYTYKPPGCSDGQSTPILGTRKTTQHHRVLTERDVIPESEDISALIELPPRGNLKKGDLDRRGNSHSSSSHSDSEPRDPPPPPPNTPVPDYVGNENVSSNSPSNPSSHLLTTSHHNSNTHNALNLANLPGGGQMANANTGSLTKRQIAFKALGKLDTTGGSLGTELAKRRAPPPPPPNTPVEKPDPPKDPPMGTKTKRVLHNPESNNDNDDDDTLRAGEFAAHTLHPRREPPPVPPNTPAPPDDEEPKQPWSRIRLTKRAEASEKTVLVSKETDAPVKFVVNIFKGGAQNAQDAADLKPVETISSRDYNNEMNKAQTTTTTTDTAPESQMQEMEQIKSLDLEEADEVTCDLPRQKHAHSASPFPADFSSPTSSSVRPTFHREFGYLYPDTHQGAYTLSVKGLPDIVKNSEGEVVEVVGRDGEPVDGKVEVVEKWSLKSDVAASRGLVWDRRKGLGRSGGWERTREGRGLW</sequence>
<reference evidence="3 4" key="1">
    <citation type="submission" date="2019-04" db="EMBL/GenBank/DDBJ databases">
        <title>Comparative genomics and transcriptomics to analyze fruiting body development in filamentous ascomycetes.</title>
        <authorList>
            <consortium name="DOE Joint Genome Institute"/>
            <person name="Lutkenhaus R."/>
            <person name="Traeger S."/>
            <person name="Breuer J."/>
            <person name="Kuo A."/>
            <person name="Lipzen A."/>
            <person name="Pangilinan J."/>
            <person name="Dilworth D."/>
            <person name="Sandor L."/>
            <person name="Poggeler S."/>
            <person name="Barry K."/>
            <person name="Grigoriev I.V."/>
            <person name="Nowrousian M."/>
        </authorList>
    </citation>
    <scope>NUCLEOTIDE SEQUENCE [LARGE SCALE GENOMIC DNA]</scope>
    <source>
        <strain evidence="3 4">CBS 389.68</strain>
    </source>
</reference>
<feature type="compositionally biased region" description="Low complexity" evidence="1">
    <location>
        <begin position="240"/>
        <end position="270"/>
    </location>
</feature>
<feature type="signal peptide" evidence="2">
    <location>
        <begin position="1"/>
        <end position="19"/>
    </location>
</feature>
<name>A0A4S2MH84_9PEZI</name>
<feature type="region of interest" description="Disordered" evidence="1">
    <location>
        <begin position="299"/>
        <end position="404"/>
    </location>
</feature>
<keyword evidence="4" id="KW-1185">Reference proteome</keyword>
<protein>
    <submittedName>
        <fullName evidence="3">Uncharacterized protein</fullName>
    </submittedName>
</protein>
<feature type="chain" id="PRO_5020527798" evidence="2">
    <location>
        <begin position="20"/>
        <end position="612"/>
    </location>
</feature>
<evidence type="ECO:0000313" key="4">
    <source>
        <dbReference type="Proteomes" id="UP000298138"/>
    </source>
</evidence>
<gene>
    <name evidence="3" type="ORF">EX30DRAFT_375666</name>
</gene>
<feature type="compositionally biased region" description="Pro residues" evidence="1">
    <location>
        <begin position="374"/>
        <end position="383"/>
    </location>
</feature>
<accession>A0A4S2MH84</accession>
<organism evidence="3 4">
    <name type="scientific">Ascodesmis nigricans</name>
    <dbReference type="NCBI Taxonomy" id="341454"/>
    <lineage>
        <taxon>Eukaryota</taxon>
        <taxon>Fungi</taxon>
        <taxon>Dikarya</taxon>
        <taxon>Ascomycota</taxon>
        <taxon>Pezizomycotina</taxon>
        <taxon>Pezizomycetes</taxon>
        <taxon>Pezizales</taxon>
        <taxon>Ascodesmidaceae</taxon>
        <taxon>Ascodesmis</taxon>
    </lineage>
</organism>
<keyword evidence="2" id="KW-0732">Signal</keyword>
<feature type="region of interest" description="Disordered" evidence="1">
    <location>
        <begin position="149"/>
        <end position="168"/>
    </location>
</feature>
<evidence type="ECO:0000313" key="3">
    <source>
        <dbReference type="EMBL" id="TGZ76221.1"/>
    </source>
</evidence>
<evidence type="ECO:0000256" key="2">
    <source>
        <dbReference type="SAM" id="SignalP"/>
    </source>
</evidence>
<dbReference type="AlphaFoldDB" id="A0A4S2MH84"/>
<feature type="region of interest" description="Disordered" evidence="1">
    <location>
        <begin position="183"/>
        <end position="272"/>
    </location>
</feature>
<evidence type="ECO:0000256" key="1">
    <source>
        <dbReference type="SAM" id="MobiDB-lite"/>
    </source>
</evidence>
<dbReference type="EMBL" id="ML220195">
    <property type="protein sequence ID" value="TGZ76221.1"/>
    <property type="molecule type" value="Genomic_DNA"/>
</dbReference>
<dbReference type="InParanoid" id="A0A4S2MH84"/>